<evidence type="ECO:0000313" key="2">
    <source>
        <dbReference type="Proteomes" id="UP001160390"/>
    </source>
</evidence>
<dbReference type="EMBL" id="CABFNP030000654">
    <property type="protein sequence ID" value="CAI6075190.1"/>
    <property type="molecule type" value="Genomic_DNA"/>
</dbReference>
<comment type="caution">
    <text evidence="1">The sequence shown here is derived from an EMBL/GenBank/DDBJ whole genome shotgun (WGS) entry which is preliminary data.</text>
</comment>
<dbReference type="AlphaFoldDB" id="A0AA35LUF1"/>
<sequence length="553" mass="62905">MSIVPGAANLPASASFHVPTEVWEQVFYEFRDDNCTWSGLIDWRSYAYRDRDHVSEDLVTLQSLRLTCRIFNHIASPLLCNFLRLELSQASLDRLIGLSKNSLIIKGLRGIQLSLAYRPPELAHEISNYMRNKLETLTFKIVPHCQIETEFLDKSSTTQENSLRGYRLFKCLDEFEALSSEWETYIQGQDSRILPQDQGSYQCILRQSFESYKRLHEEQCELLMSGSFVHAIATATAKTQHPIALSVHDHIFWYSDDNDFSNEDYCTELIFDRAKLSRLLLQPHSWEALETMPENPMILPIRILVDLPIAINEAGGCLNSLSLDCFSSAWKNVPMAYPHGGSSESLWSQLGAACQQLRVFEIGGWIMNEQCSTRHNVKSDEKLYVDKYVSVMLTSPKLECATIDMACFYLEEGNYEIQTYLPQNTSSSLQMLTLEYSYLSQRDLEALCRLVGPNPSSIQISVTTLLDGSWSNALEILRSQFKPSSRSRECMVSFFHLAGGEIGAVPMSDFESDDGNESQDGPRGEYDKMISQAEQYVLGSVDYVPYMYPDKLC</sequence>
<dbReference type="Proteomes" id="UP001160390">
    <property type="component" value="Unassembled WGS sequence"/>
</dbReference>
<proteinExistence type="predicted"/>
<name>A0AA35LUF1_9HYPO</name>
<reference evidence="1" key="1">
    <citation type="submission" date="2023-01" db="EMBL/GenBank/DDBJ databases">
        <authorList>
            <person name="Piombo E."/>
        </authorList>
    </citation>
    <scope>NUCLEOTIDE SEQUENCE</scope>
</reference>
<gene>
    <name evidence="1" type="ORF">CCHLO57077_00016358</name>
</gene>
<evidence type="ECO:0000313" key="1">
    <source>
        <dbReference type="EMBL" id="CAI6075190.1"/>
    </source>
</evidence>
<organism evidence="1 2">
    <name type="scientific">Clonostachys chloroleuca</name>
    <dbReference type="NCBI Taxonomy" id="1926264"/>
    <lineage>
        <taxon>Eukaryota</taxon>
        <taxon>Fungi</taxon>
        <taxon>Dikarya</taxon>
        <taxon>Ascomycota</taxon>
        <taxon>Pezizomycotina</taxon>
        <taxon>Sordariomycetes</taxon>
        <taxon>Hypocreomycetidae</taxon>
        <taxon>Hypocreales</taxon>
        <taxon>Bionectriaceae</taxon>
        <taxon>Clonostachys</taxon>
    </lineage>
</organism>
<protein>
    <submittedName>
        <fullName evidence="1">Uncharacterized protein</fullName>
    </submittedName>
</protein>
<keyword evidence="2" id="KW-1185">Reference proteome</keyword>
<accession>A0AA35LUF1</accession>